<dbReference type="Gene3D" id="1.10.10.10">
    <property type="entry name" value="Winged helix-like DNA-binding domain superfamily/Winged helix DNA-binding domain"/>
    <property type="match status" value="1"/>
</dbReference>
<dbReference type="GO" id="GO:0005829">
    <property type="term" value="C:cytosol"/>
    <property type="evidence" value="ECO:0007669"/>
    <property type="project" value="TreeGrafter"/>
</dbReference>
<dbReference type="Pfam" id="PF00126">
    <property type="entry name" value="HTH_1"/>
    <property type="match status" value="1"/>
</dbReference>
<keyword evidence="4" id="KW-0804">Transcription</keyword>
<dbReference type="Pfam" id="PF03466">
    <property type="entry name" value="LysR_substrate"/>
    <property type="match status" value="1"/>
</dbReference>
<feature type="domain" description="HTH lysR-type" evidence="5">
    <location>
        <begin position="1"/>
        <end position="57"/>
    </location>
</feature>
<reference evidence="6" key="1">
    <citation type="submission" date="2023-03" db="EMBL/GenBank/DDBJ databases">
        <title>Multiphase analysis and comparison of six strains from genera Psychromarinibacter, Lutimaribacter, and Maritimibacter, including a novel species: Psychromarinibacter sediminicola sp. nov.</title>
        <authorList>
            <person name="Wang Y.-H."/>
            <person name="Ye M.-Q."/>
            <person name="Du Z.-J."/>
        </authorList>
    </citation>
    <scope>NUCLEOTIDE SEQUENCE</scope>
    <source>
        <strain evidence="6">C21-152</strain>
    </source>
</reference>
<dbReference type="GO" id="GO:0003677">
    <property type="term" value="F:DNA binding"/>
    <property type="evidence" value="ECO:0007669"/>
    <property type="project" value="UniProtKB-KW"/>
</dbReference>
<dbReference type="Proteomes" id="UP001220964">
    <property type="component" value="Unassembled WGS sequence"/>
</dbReference>
<dbReference type="SUPFAM" id="SSF46785">
    <property type="entry name" value="Winged helix' DNA-binding domain"/>
    <property type="match status" value="1"/>
</dbReference>
<dbReference type="InterPro" id="IPR050950">
    <property type="entry name" value="HTH-type_LysR_regulators"/>
</dbReference>
<proteinExistence type="inferred from homology"/>
<dbReference type="InterPro" id="IPR000847">
    <property type="entry name" value="LysR_HTH_N"/>
</dbReference>
<dbReference type="InterPro" id="IPR005119">
    <property type="entry name" value="LysR_subst-bd"/>
</dbReference>
<evidence type="ECO:0000256" key="3">
    <source>
        <dbReference type="ARBA" id="ARBA00023125"/>
    </source>
</evidence>
<evidence type="ECO:0000259" key="5">
    <source>
        <dbReference type="PROSITE" id="PS50931"/>
    </source>
</evidence>
<dbReference type="InterPro" id="IPR036390">
    <property type="entry name" value="WH_DNA-bd_sf"/>
</dbReference>
<gene>
    <name evidence="6" type="ORF">P1J78_18275</name>
</gene>
<dbReference type="SUPFAM" id="SSF53850">
    <property type="entry name" value="Periplasmic binding protein-like II"/>
    <property type="match status" value="1"/>
</dbReference>
<evidence type="ECO:0000256" key="4">
    <source>
        <dbReference type="ARBA" id="ARBA00023163"/>
    </source>
</evidence>
<dbReference type="EMBL" id="JARGYC010000058">
    <property type="protein sequence ID" value="MDF0602690.1"/>
    <property type="molecule type" value="Genomic_DNA"/>
</dbReference>
<protein>
    <submittedName>
        <fullName evidence="6">LysR family transcriptional regulator</fullName>
    </submittedName>
</protein>
<evidence type="ECO:0000313" key="7">
    <source>
        <dbReference type="Proteomes" id="UP001220964"/>
    </source>
</evidence>
<evidence type="ECO:0000256" key="2">
    <source>
        <dbReference type="ARBA" id="ARBA00023015"/>
    </source>
</evidence>
<comment type="similarity">
    <text evidence="1">Belongs to the LysR transcriptional regulatory family.</text>
</comment>
<dbReference type="GO" id="GO:0003700">
    <property type="term" value="F:DNA-binding transcription factor activity"/>
    <property type="evidence" value="ECO:0007669"/>
    <property type="project" value="InterPro"/>
</dbReference>
<sequence>MIPKLEMLIALSKERHFGRAAESLGVTQPTLSSGIRQLEEQLGVKLVQRGARFGGLTPEGQRALELARQIVGDVRRLREEMRSSRHGLAGQVRMAVIPTALTWASRLVTRFAEAHPRVQFSIVSRNSQEILSMLEDLECDMGITYLDNEPLGRVASTPLYRETYTLVCNAAHPMAGRDSVGWRDLDGLKLGLLTPDMQNRRIINRNFMEAGLSAESPMESSSTVVLVSNVARGDWVTILPTDLAGFLAAGNDLRVIPIRGGEQSHEVGLVAQYQEPQTPVLHALFEMAREMRRGAEVQ</sequence>
<evidence type="ECO:0000256" key="1">
    <source>
        <dbReference type="ARBA" id="ARBA00009437"/>
    </source>
</evidence>
<name>A0AAE3T9K0_9RHOB</name>
<keyword evidence="2" id="KW-0805">Transcription regulation</keyword>
<dbReference type="PROSITE" id="PS50931">
    <property type="entry name" value="HTH_LYSR"/>
    <property type="match status" value="1"/>
</dbReference>
<dbReference type="InterPro" id="IPR036388">
    <property type="entry name" value="WH-like_DNA-bd_sf"/>
</dbReference>
<dbReference type="CDD" id="cd05466">
    <property type="entry name" value="PBP2_LTTR_substrate"/>
    <property type="match status" value="1"/>
</dbReference>
<evidence type="ECO:0000313" key="6">
    <source>
        <dbReference type="EMBL" id="MDF0602690.1"/>
    </source>
</evidence>
<dbReference type="AlphaFoldDB" id="A0AAE3T9K0"/>
<comment type="caution">
    <text evidence="6">The sequence shown here is derived from an EMBL/GenBank/DDBJ whole genome shotgun (WGS) entry which is preliminary data.</text>
</comment>
<dbReference type="PANTHER" id="PTHR30419:SF31">
    <property type="entry name" value="BLR3139 PROTEIN"/>
    <property type="match status" value="1"/>
</dbReference>
<keyword evidence="3" id="KW-0238">DNA-binding</keyword>
<organism evidence="6 7">
    <name type="scientific">Psychromarinibacter sediminicola</name>
    <dbReference type="NCBI Taxonomy" id="3033385"/>
    <lineage>
        <taxon>Bacteria</taxon>
        <taxon>Pseudomonadati</taxon>
        <taxon>Pseudomonadota</taxon>
        <taxon>Alphaproteobacteria</taxon>
        <taxon>Rhodobacterales</taxon>
        <taxon>Paracoccaceae</taxon>
        <taxon>Psychromarinibacter</taxon>
    </lineage>
</organism>
<dbReference type="PRINTS" id="PR00039">
    <property type="entry name" value="HTHLYSR"/>
</dbReference>
<dbReference type="Gene3D" id="3.40.190.290">
    <property type="match status" value="1"/>
</dbReference>
<dbReference type="PANTHER" id="PTHR30419">
    <property type="entry name" value="HTH-TYPE TRANSCRIPTIONAL REGULATOR YBHD"/>
    <property type="match status" value="1"/>
</dbReference>
<dbReference type="RefSeq" id="WP_275568816.1">
    <property type="nucleotide sequence ID" value="NZ_JARGYC010000058.1"/>
</dbReference>
<keyword evidence="7" id="KW-1185">Reference proteome</keyword>
<dbReference type="FunFam" id="1.10.10.10:FF:000001">
    <property type="entry name" value="LysR family transcriptional regulator"/>
    <property type="match status" value="1"/>
</dbReference>
<accession>A0AAE3T9K0</accession>